<feature type="compositionally biased region" description="Basic and acidic residues" evidence="1">
    <location>
        <begin position="72"/>
        <end position="86"/>
    </location>
</feature>
<feature type="compositionally biased region" description="Polar residues" evidence="1">
    <location>
        <begin position="492"/>
        <end position="502"/>
    </location>
</feature>
<proteinExistence type="predicted"/>
<feature type="compositionally biased region" description="Polar residues" evidence="1">
    <location>
        <begin position="720"/>
        <end position="730"/>
    </location>
</feature>
<reference evidence="2 3" key="1">
    <citation type="journal article" date="2012" name="Genome Biol.">
        <title>Genome and low-iron response of an oceanic diatom adapted to chronic iron limitation.</title>
        <authorList>
            <person name="Lommer M."/>
            <person name="Specht M."/>
            <person name="Roy A.S."/>
            <person name="Kraemer L."/>
            <person name="Andreson R."/>
            <person name="Gutowska M.A."/>
            <person name="Wolf J."/>
            <person name="Bergner S.V."/>
            <person name="Schilhabel M.B."/>
            <person name="Klostermeier U.C."/>
            <person name="Beiko R.G."/>
            <person name="Rosenstiel P."/>
            <person name="Hippler M."/>
            <person name="Laroche J."/>
        </authorList>
    </citation>
    <scope>NUCLEOTIDE SEQUENCE [LARGE SCALE GENOMIC DNA]</scope>
    <source>
        <strain evidence="2 3">CCMP1005</strain>
    </source>
</reference>
<organism evidence="2 3">
    <name type="scientific">Thalassiosira oceanica</name>
    <name type="common">Marine diatom</name>
    <dbReference type="NCBI Taxonomy" id="159749"/>
    <lineage>
        <taxon>Eukaryota</taxon>
        <taxon>Sar</taxon>
        <taxon>Stramenopiles</taxon>
        <taxon>Ochrophyta</taxon>
        <taxon>Bacillariophyta</taxon>
        <taxon>Coscinodiscophyceae</taxon>
        <taxon>Thalassiosirophycidae</taxon>
        <taxon>Thalassiosirales</taxon>
        <taxon>Thalassiosiraceae</taxon>
        <taxon>Thalassiosira</taxon>
    </lineage>
</organism>
<feature type="region of interest" description="Disordered" evidence="1">
    <location>
        <begin position="428"/>
        <end position="525"/>
    </location>
</feature>
<feature type="region of interest" description="Disordered" evidence="1">
    <location>
        <begin position="32"/>
        <end position="168"/>
    </location>
</feature>
<dbReference type="OrthoDB" id="49436at2759"/>
<feature type="compositionally biased region" description="Polar residues" evidence="1">
    <location>
        <begin position="757"/>
        <end position="773"/>
    </location>
</feature>
<comment type="caution">
    <text evidence="2">The sequence shown here is derived from an EMBL/GenBank/DDBJ whole genome shotgun (WGS) entry which is preliminary data.</text>
</comment>
<keyword evidence="3" id="KW-1185">Reference proteome</keyword>
<name>K0T1K6_THAOC</name>
<gene>
    <name evidence="2" type="ORF">THAOC_11875</name>
</gene>
<feature type="compositionally biased region" description="Basic and acidic residues" evidence="1">
    <location>
        <begin position="448"/>
        <end position="475"/>
    </location>
</feature>
<accession>K0T1K6</accession>
<evidence type="ECO:0000313" key="3">
    <source>
        <dbReference type="Proteomes" id="UP000266841"/>
    </source>
</evidence>
<feature type="compositionally biased region" description="Basic residues" evidence="1">
    <location>
        <begin position="103"/>
        <end position="144"/>
    </location>
</feature>
<evidence type="ECO:0000256" key="1">
    <source>
        <dbReference type="SAM" id="MobiDB-lite"/>
    </source>
</evidence>
<dbReference type="EMBL" id="AGNL01013626">
    <property type="protein sequence ID" value="EJK67131.1"/>
    <property type="molecule type" value="Genomic_DNA"/>
</dbReference>
<feature type="region of interest" description="Disordered" evidence="1">
    <location>
        <begin position="311"/>
        <end position="338"/>
    </location>
</feature>
<protein>
    <submittedName>
        <fullName evidence="2">Uncharacterized protein</fullName>
    </submittedName>
</protein>
<evidence type="ECO:0000313" key="2">
    <source>
        <dbReference type="EMBL" id="EJK67131.1"/>
    </source>
</evidence>
<feature type="non-terminal residue" evidence="2">
    <location>
        <position position="773"/>
    </location>
</feature>
<feature type="compositionally biased region" description="Basic and acidic residues" evidence="1">
    <location>
        <begin position="318"/>
        <end position="335"/>
    </location>
</feature>
<dbReference type="Proteomes" id="UP000266841">
    <property type="component" value="Unassembled WGS sequence"/>
</dbReference>
<feature type="region of interest" description="Disordered" evidence="1">
    <location>
        <begin position="700"/>
        <end position="773"/>
    </location>
</feature>
<feature type="compositionally biased region" description="Polar residues" evidence="1">
    <location>
        <begin position="512"/>
        <end position="525"/>
    </location>
</feature>
<feature type="compositionally biased region" description="Polar residues" evidence="1">
    <location>
        <begin position="58"/>
        <end position="68"/>
    </location>
</feature>
<dbReference type="AlphaFoldDB" id="K0T1K6"/>
<sequence>MKRRRRGAIVLPLLVAATLVLVGGSATRRLNRKRPRLEGDALEDGEDGARRSGRKGTESPTRLLTSNVGELIEARELKKRRENDRGRAKRKRKQNLSRIRGSATKKRNVTRKKKKQTSYKKQKKGWGKSGKKTKKWSKSSKKRGRGADRPSNQGGGGGGGNTPENNCGRRHGTCFDRADYRPGEAPKCDRLVAGIAPSTERGERLISGTLTLELLDPAGGNKLGCPASRSMEASLLTYLADNIGTNEDARSEALDYQPVCVSVVDHASAQPRDAEYEVLGVEVEITYVVDQSNDDRRRLLDELGHSEVGSGLGLFDGEVEKPPRFEREPRLDSRPDSSSSVAVEEIIAFASAAIRDHGNYGTAGRELQLKSRQQQGSQNSRGRQCTPLQTAMCCSQLVLNGRANLGRSCQDLGCNFISSCGSGRVAEQDNNWKLNSGGKRARKRGGKRIGDDWSSDKKKTDRSDDKWRGSRRTLEETTYLDLETDELRPYGTESNDGPSTNGVRRRLASCPDYTSRTSQPSWYDNLSSTAYNNRRGVGPSASSDDDPYYCPAYGLLHDENLADYVLGCLTPLDPLHVTAQLGVELRPATACASNRVSIQEGGGPVLRCDAFERLGCDYSNDDLLPDVAEPDNFAVAESNDEPHDVPDDEPPVPPTHMPTMYPSKFHAIGLTCSTPNCANLTPLSSQTKILARYHPAVTRLPTEAPTTGGPTFLPSPFPTATPTRSPSSYPSEAPSIAGTGVPSAAPSEAPIGPTEAPTFTPTDHPTFLPTLSP</sequence>